<dbReference type="Gene3D" id="3.30.505.10">
    <property type="entry name" value="SH2 domain"/>
    <property type="match status" value="1"/>
</dbReference>
<proteinExistence type="predicted"/>
<keyword evidence="4" id="KW-0833">Ubl conjugation pathway</keyword>
<dbReference type="SMART" id="SM00252">
    <property type="entry name" value="SH2"/>
    <property type="match status" value="1"/>
</dbReference>
<dbReference type="GO" id="GO:0005942">
    <property type="term" value="C:phosphatidylinositol 3-kinase complex"/>
    <property type="evidence" value="ECO:0007669"/>
    <property type="project" value="TreeGrafter"/>
</dbReference>
<dbReference type="RefSeq" id="XP_013388906.1">
    <property type="nucleotide sequence ID" value="XM_013533452.1"/>
</dbReference>
<dbReference type="Pfam" id="PF00017">
    <property type="entry name" value="SH2"/>
    <property type="match status" value="1"/>
</dbReference>
<dbReference type="PROSITE" id="PS50001">
    <property type="entry name" value="SH2"/>
    <property type="match status" value="1"/>
</dbReference>
<dbReference type="KEGG" id="lak:106157717"/>
<feature type="compositionally biased region" description="Basic and acidic residues" evidence="7">
    <location>
        <begin position="58"/>
        <end position="75"/>
    </location>
</feature>
<dbReference type="GO" id="GO:0035556">
    <property type="term" value="P:intracellular signal transduction"/>
    <property type="evidence" value="ECO:0007669"/>
    <property type="project" value="InterPro"/>
</dbReference>
<feature type="compositionally biased region" description="Polar residues" evidence="7">
    <location>
        <begin position="1"/>
        <end position="11"/>
    </location>
</feature>
<keyword evidence="10" id="KW-1185">Reference proteome</keyword>
<accession>A0A1S3HS96</accession>
<dbReference type="RefSeq" id="XP_013388907.1">
    <property type="nucleotide sequence ID" value="XM_013533453.1"/>
</dbReference>
<feature type="compositionally biased region" description="Polar residues" evidence="7">
    <location>
        <begin position="309"/>
        <end position="320"/>
    </location>
</feature>
<dbReference type="FunFam" id="3.30.505.10:FF:000028">
    <property type="entry name" value="Suppressor of cytokine signaling 5"/>
    <property type="match status" value="1"/>
</dbReference>
<comment type="pathway">
    <text evidence="1">Protein modification; protein ubiquitination.</text>
</comment>
<feature type="domain" description="SOCS box" evidence="9">
    <location>
        <begin position="455"/>
        <end position="504"/>
    </location>
</feature>
<evidence type="ECO:0000313" key="10">
    <source>
        <dbReference type="Proteomes" id="UP000085678"/>
    </source>
</evidence>
<dbReference type="SMART" id="SM00253">
    <property type="entry name" value="SOCS"/>
    <property type="match status" value="1"/>
</dbReference>
<dbReference type="STRING" id="7574.A0A1S3HS96"/>
<name>A0A1S3HS96_LINAN</name>
<evidence type="ECO:0000256" key="7">
    <source>
        <dbReference type="SAM" id="MobiDB-lite"/>
    </source>
</evidence>
<dbReference type="GO" id="GO:0046854">
    <property type="term" value="P:phosphatidylinositol phosphate biosynthetic process"/>
    <property type="evidence" value="ECO:0007669"/>
    <property type="project" value="TreeGrafter"/>
</dbReference>
<dbReference type="Proteomes" id="UP000085678">
    <property type="component" value="Unplaced"/>
</dbReference>
<dbReference type="GO" id="GO:0009968">
    <property type="term" value="P:negative regulation of signal transduction"/>
    <property type="evidence" value="ECO:0007669"/>
    <property type="project" value="UniProtKB-KW"/>
</dbReference>
<reference evidence="11 12" key="1">
    <citation type="submission" date="2025-04" db="UniProtKB">
        <authorList>
            <consortium name="RefSeq"/>
        </authorList>
    </citation>
    <scope>IDENTIFICATION</scope>
    <source>
        <tissue evidence="11 12">Gonads</tissue>
    </source>
</reference>
<feature type="compositionally biased region" description="Polar residues" evidence="7">
    <location>
        <begin position="19"/>
        <end position="29"/>
    </location>
</feature>
<keyword evidence="3" id="KW-0734">Signal transduction inhibitor</keyword>
<evidence type="ECO:0000256" key="6">
    <source>
        <dbReference type="PROSITE-ProRule" id="PRU00191"/>
    </source>
</evidence>
<evidence type="ECO:0000313" key="12">
    <source>
        <dbReference type="RefSeq" id="XP_013388907.1"/>
    </source>
</evidence>
<dbReference type="Pfam" id="PF07525">
    <property type="entry name" value="SOCS_box"/>
    <property type="match status" value="1"/>
</dbReference>
<feature type="compositionally biased region" description="Low complexity" evidence="7">
    <location>
        <begin position="169"/>
        <end position="182"/>
    </location>
</feature>
<dbReference type="OrthoDB" id="5979828at2759"/>
<dbReference type="SMART" id="SM00969">
    <property type="entry name" value="SOCS_box"/>
    <property type="match status" value="1"/>
</dbReference>
<dbReference type="InterPro" id="IPR036860">
    <property type="entry name" value="SH2_dom_sf"/>
</dbReference>
<dbReference type="GO" id="GO:0046935">
    <property type="term" value="F:1-phosphatidylinositol-3-kinase regulator activity"/>
    <property type="evidence" value="ECO:0007669"/>
    <property type="project" value="TreeGrafter"/>
</dbReference>
<dbReference type="InterPro" id="IPR000980">
    <property type="entry name" value="SH2"/>
</dbReference>
<evidence type="ECO:0000259" key="9">
    <source>
        <dbReference type="PROSITE" id="PS50225"/>
    </source>
</evidence>
<dbReference type="PANTHER" id="PTHR10155">
    <property type="entry name" value="PHOSPHATIDYLINOSITOL 3-KINASE REGULATORY SUBUNIT"/>
    <property type="match status" value="1"/>
</dbReference>
<dbReference type="PANTHER" id="PTHR10155:SF0">
    <property type="entry name" value="SUPPRESSOR OF CYTOKINE SIGNALING AT 36E, ISOFORM D"/>
    <property type="match status" value="1"/>
</dbReference>
<feature type="region of interest" description="Disordered" evidence="7">
    <location>
        <begin position="159"/>
        <end position="182"/>
    </location>
</feature>
<gene>
    <name evidence="11 12" type="primary">LOC106157717</name>
</gene>
<sequence length="535" mass="60217">MANCQSSQSHKAQNREKVMSNQSKNNQEKNVVPTAEAGKKKDPYEDFKGAKPKIGKNKCSDAQDIETQRTPESPRKRLTRTLTLRRRKSDSNKPKDSGKKRRRFWSSFRIKGRFANRMRKSKTTGLAEVTPSSPASGCVCTGYRRTQDHVLGPGVVFSSSDGAEGGATGHTHTPPVTGPPAGRLLAVRDQEQRLTREMLARVVPSPMVVRPDRVLIDLSQFDPEEYPTVDPDEVMIEQRRRDMERGIDITIGPNVPYQPHIPLEDQISTLGIVLQRQLVIQNTYPMSAALAASSISPSPPVAPHGGPNVSPSTNGTVAHQSESHYSDINSCTSVMVPAPSQPVHTQVDYIHCLVPDLLHISACGFYWGIMDRYEAERVLENRPEGTFLLRDSAQEEFLFSVSFRRYGRSLHARIEQWNHKFSFDSHDPGVFAADTVCGLIEHYKDPSCCMFFEPMLTIPLNRTNPFSLQHLCRSVICSNTTYDGVTYLPLPKKLQAFLKYYHYKQKVRVRRFDYSADTDMCDNQAQSEMVMNAKL</sequence>
<feature type="compositionally biased region" description="Basic residues" evidence="7">
    <location>
        <begin position="76"/>
        <end position="88"/>
    </location>
</feature>
<evidence type="ECO:0000256" key="4">
    <source>
        <dbReference type="ARBA" id="ARBA00022786"/>
    </source>
</evidence>
<dbReference type="PROSITE" id="PS50225">
    <property type="entry name" value="SOCS"/>
    <property type="match status" value="1"/>
</dbReference>
<evidence type="ECO:0000256" key="2">
    <source>
        <dbReference type="ARBA" id="ARBA00022604"/>
    </source>
</evidence>
<evidence type="ECO:0000313" key="11">
    <source>
        <dbReference type="RefSeq" id="XP_013388906.1"/>
    </source>
</evidence>
<keyword evidence="2" id="KW-0341">Growth regulation</keyword>
<keyword evidence="5 6" id="KW-0727">SH2 domain</keyword>
<feature type="region of interest" description="Disordered" evidence="7">
    <location>
        <begin position="1"/>
        <end position="105"/>
    </location>
</feature>
<dbReference type="InterPro" id="IPR036036">
    <property type="entry name" value="SOCS_box-like_dom_sf"/>
</dbReference>
<evidence type="ECO:0000256" key="1">
    <source>
        <dbReference type="ARBA" id="ARBA00004906"/>
    </source>
</evidence>
<organism evidence="10 12">
    <name type="scientific">Lingula anatina</name>
    <name type="common">Brachiopod</name>
    <name type="synonym">Lingula unguis</name>
    <dbReference type="NCBI Taxonomy" id="7574"/>
    <lineage>
        <taxon>Eukaryota</taxon>
        <taxon>Metazoa</taxon>
        <taxon>Spiralia</taxon>
        <taxon>Lophotrochozoa</taxon>
        <taxon>Brachiopoda</taxon>
        <taxon>Linguliformea</taxon>
        <taxon>Lingulata</taxon>
        <taxon>Lingulida</taxon>
        <taxon>Linguloidea</taxon>
        <taxon>Lingulidae</taxon>
        <taxon>Lingula</taxon>
    </lineage>
</organism>
<dbReference type="InterPro" id="IPR001496">
    <property type="entry name" value="SOCS_box"/>
</dbReference>
<evidence type="ECO:0000256" key="3">
    <source>
        <dbReference type="ARBA" id="ARBA00022700"/>
    </source>
</evidence>
<feature type="region of interest" description="Disordered" evidence="7">
    <location>
        <begin position="296"/>
        <end position="322"/>
    </location>
</feature>
<dbReference type="SUPFAM" id="SSF158235">
    <property type="entry name" value="SOCS box-like"/>
    <property type="match status" value="1"/>
</dbReference>
<dbReference type="AlphaFoldDB" id="A0A1S3HS96"/>
<feature type="domain" description="SH2" evidence="8">
    <location>
        <begin position="365"/>
        <end position="460"/>
    </location>
</feature>
<protein>
    <submittedName>
        <fullName evidence="11 12">Suppressor of cytokine signaling 5</fullName>
    </submittedName>
</protein>
<evidence type="ECO:0000256" key="5">
    <source>
        <dbReference type="ARBA" id="ARBA00022999"/>
    </source>
</evidence>
<feature type="compositionally biased region" description="Basic and acidic residues" evidence="7">
    <location>
        <begin position="37"/>
        <end position="49"/>
    </location>
</feature>
<dbReference type="GeneID" id="106157717"/>
<dbReference type="SUPFAM" id="SSF55550">
    <property type="entry name" value="SH2 domain"/>
    <property type="match status" value="1"/>
</dbReference>
<evidence type="ECO:0000259" key="8">
    <source>
        <dbReference type="PROSITE" id="PS50001"/>
    </source>
</evidence>